<proteinExistence type="predicted"/>
<dbReference type="Proteomes" id="UP000189733">
    <property type="component" value="Unassembled WGS sequence"/>
</dbReference>
<dbReference type="OrthoDB" id="5460870at2"/>
<accession>A0A1T4X1P9</accession>
<reference evidence="2 3" key="1">
    <citation type="submission" date="2017-02" db="EMBL/GenBank/DDBJ databases">
        <authorList>
            <person name="Peterson S.W."/>
        </authorList>
    </citation>
    <scope>NUCLEOTIDE SEQUENCE [LARGE SCALE GENOMIC DNA]</scope>
    <source>
        <strain evidence="2 3">DSM 18034</strain>
    </source>
</reference>
<dbReference type="EMBL" id="FUYA01000015">
    <property type="protein sequence ID" value="SKA83520.1"/>
    <property type="molecule type" value="Genomic_DNA"/>
</dbReference>
<evidence type="ECO:0000313" key="2">
    <source>
        <dbReference type="EMBL" id="SKA83520.1"/>
    </source>
</evidence>
<evidence type="ECO:0000256" key="1">
    <source>
        <dbReference type="SAM" id="MobiDB-lite"/>
    </source>
</evidence>
<dbReference type="RefSeq" id="WP_078686161.1">
    <property type="nucleotide sequence ID" value="NZ_FUYA01000015.1"/>
</dbReference>
<name>A0A1T4X1P9_9BACT</name>
<evidence type="ECO:0000313" key="3">
    <source>
        <dbReference type="Proteomes" id="UP000189733"/>
    </source>
</evidence>
<protein>
    <recommendedName>
        <fullName evidence="4">Uracil DNA glycosylase superfamily protein</fullName>
    </recommendedName>
</protein>
<keyword evidence="3" id="KW-1185">Reference proteome</keyword>
<dbReference type="STRING" id="1121442.SAMN02745702_02898"/>
<evidence type="ECO:0008006" key="4">
    <source>
        <dbReference type="Google" id="ProtNLM"/>
    </source>
</evidence>
<feature type="compositionally biased region" description="Low complexity" evidence="1">
    <location>
        <begin position="40"/>
        <end position="52"/>
    </location>
</feature>
<sequence>MDARSLGISEKFRPWHDAGLRLVFRDAFPAAQCAAEAPASSVAPAPAAQPAPHVSRETAKKSFHRPPKVQRAHHDNSQLKPGQVPQFLKNKEPRKPAPRPAPPQDGGPLFPWDEFRKRLHVPSRTVWTYWELGDDFGPTPSAERRQLFSNIIHHLKWPAGTITFWPLSAQHNGFLLPHPGNFWKGVREAQARTVFCFGNKAFQALFPGHEFSVSRRMKGGVEIFVLPGPGTMLAGNKADKCIVWNALSQYAHS</sequence>
<feature type="region of interest" description="Disordered" evidence="1">
    <location>
        <begin position="40"/>
        <end position="110"/>
    </location>
</feature>
<organism evidence="2 3">
    <name type="scientific">Desulfobaculum bizertense DSM 18034</name>
    <dbReference type="NCBI Taxonomy" id="1121442"/>
    <lineage>
        <taxon>Bacteria</taxon>
        <taxon>Pseudomonadati</taxon>
        <taxon>Thermodesulfobacteriota</taxon>
        <taxon>Desulfovibrionia</taxon>
        <taxon>Desulfovibrionales</taxon>
        <taxon>Desulfovibrionaceae</taxon>
        <taxon>Desulfobaculum</taxon>
    </lineage>
</organism>
<gene>
    <name evidence="2" type="ORF">SAMN02745702_02898</name>
</gene>
<dbReference type="AlphaFoldDB" id="A0A1T4X1P9"/>
<feature type="compositionally biased region" description="Basic residues" evidence="1">
    <location>
        <begin position="61"/>
        <end position="71"/>
    </location>
</feature>